<name>A0ACC7LG01_9FLAO</name>
<sequence length="1161" mass="131907">MKEEMGNAIYLGDVELNVQRQEVSGSLVTIERESFYKISNVDGMRPFLMSIVSDSNHWMFISSNGGLSAGRKDCDTALFPYYTDDKITESVEITGSKTILQIHRVSKTYLWEPFSNNYKGLYSTEHNLYKNKYGNKIIFEEVNHDFGLTCRYQWSMSNRFGFVKKTTLINHTGSKIKITAMDGIQNIMPYGINADLQNNRSNLADAYKKSELESELGLGIYALSAIIVDKAEPSEALKATVAWSVGLERPKYLISATQLDTFRKGQDVIEERDIRAEKCAYFVCADLEIDAGQTKSWMIVANVNQGPSDVKAISTTLRSTKDLLVKEVSNDVALGTRNLIELVGAADGLQLTADELQNSRHFSNVLFNIMRGGIFDDGYEILKSDFIKYMAMANKRVYKKYETLLKKLPETFSLEHLRTIVDKHEDANFKRLCIEYMPLKFSRRHGDPSRLWNKFSINTKSEIDGSKVLDYEGNWRDIFQNWEALAHSYPQFIESMIHKFLNATTFDGYNPYRVTKGGFDWEVIEPNDPWSYIGYWGDHQIIYLLKFLEFIEDYYPGRLTACLDQNLFVYANVPYKIKTYDDILSNPKDTITFDHGSEGKIFLNKKKLGADGALLGAENDAIYNVNLLEKLLATVLAKCSNFIPEGGIWLNTQRPEWNDANNALVGNGVSMVTLCYLRRFLKFFERIVRNTSVKEIEISEELAHFFDEVISTLEQNRQMLSGKFSDSDRKLILDGLGNAGSTYRTIIYENGFSGRRKEVPTEKLQHFLQIVLAYFEHSIKTNKREDNLYHSYNLMTVSNKNKISITYLNEMLEGQVAVLSSGYLSSEASLKLLDGLKNSALFRSDQYSYLLYPDKELKRFINKNNIPLAAVEKSALLRQLVKDGNTQIIEKDVEGGYHFNGNFNNATSLVSALSELSKDKYGELVKEDQQLVLDVFEDMFDHKSFTGRSGTFFGYEGLGSIYWHMVSKLLLAVQECCLKAIANKENDVVIGRLLDHYYEINEGIGVHKSPELYGAFTTDPYSHTPSNKGAQQPGMTGQVKEDILSRLGEIGVSIKDGKLGFGPGLLRKEEFLSKERSFSYTNLKKEQEEVKLEKNSLCFTYCQVPVVYKIAESSSLEVFYANNEVGQFETLGLDIKTSAKIFGRTGEIDKIIVSLDANTLH</sequence>
<evidence type="ECO:0000313" key="1">
    <source>
        <dbReference type="EMBL" id="MFH6602086.1"/>
    </source>
</evidence>
<gene>
    <name evidence="1" type="ORF">ACEZ3G_01250</name>
</gene>
<evidence type="ECO:0000313" key="2">
    <source>
        <dbReference type="Proteomes" id="UP001595191"/>
    </source>
</evidence>
<proteinExistence type="predicted"/>
<accession>A0ACC7LG01</accession>
<keyword evidence="2" id="KW-1185">Reference proteome</keyword>
<comment type="caution">
    <text evidence="1">The sequence shown here is derived from an EMBL/GenBank/DDBJ whole genome shotgun (WGS) entry which is preliminary data.</text>
</comment>
<protein>
    <submittedName>
        <fullName evidence="1">Uncharacterized protein</fullName>
    </submittedName>
</protein>
<dbReference type="Proteomes" id="UP001595191">
    <property type="component" value="Unassembled WGS sequence"/>
</dbReference>
<reference evidence="1" key="1">
    <citation type="submission" date="2024-09" db="EMBL/GenBank/DDBJ databases">
        <authorList>
            <person name="Liu J."/>
        </authorList>
    </citation>
    <scope>NUCLEOTIDE SEQUENCE</scope>
    <source>
        <strain evidence="1">NBU2967</strain>
    </source>
</reference>
<dbReference type="EMBL" id="JBHFPV010000001">
    <property type="protein sequence ID" value="MFH6602086.1"/>
    <property type="molecule type" value="Genomic_DNA"/>
</dbReference>
<organism evidence="1 2">
    <name type="scientific">Meishania litoralis</name>
    <dbReference type="NCBI Taxonomy" id="3434685"/>
    <lineage>
        <taxon>Bacteria</taxon>
        <taxon>Pseudomonadati</taxon>
        <taxon>Bacteroidota</taxon>
        <taxon>Flavobacteriia</taxon>
        <taxon>Flavobacteriales</taxon>
        <taxon>Flavobacteriaceae</taxon>
        <taxon>Meishania</taxon>
    </lineage>
</organism>